<dbReference type="InterPro" id="IPR029058">
    <property type="entry name" value="AB_hydrolase_fold"/>
</dbReference>
<accession>A0A4U0Z441</accession>
<evidence type="ECO:0000313" key="3">
    <source>
        <dbReference type="Proteomes" id="UP000306340"/>
    </source>
</evidence>
<dbReference type="InterPro" id="IPR002925">
    <property type="entry name" value="Dienelactn_hydro"/>
</dbReference>
<evidence type="ECO:0000259" key="1">
    <source>
        <dbReference type="Pfam" id="PF01738"/>
    </source>
</evidence>
<dbReference type="RefSeq" id="WP_136791902.1">
    <property type="nucleotide sequence ID" value="NZ_SWAU01000046.1"/>
</dbReference>
<dbReference type="Gene3D" id="3.40.50.1820">
    <property type="entry name" value="alpha/beta hydrolase"/>
    <property type="match status" value="1"/>
</dbReference>
<dbReference type="Proteomes" id="UP000306340">
    <property type="component" value="Unassembled WGS sequence"/>
</dbReference>
<protein>
    <recommendedName>
        <fullName evidence="1">Dienelactone hydrolase domain-containing protein</fullName>
    </recommendedName>
</protein>
<feature type="domain" description="Dienelactone hydrolase" evidence="1">
    <location>
        <begin position="77"/>
        <end position="171"/>
    </location>
</feature>
<organism evidence="2 3">
    <name type="scientific">Cereibacter changlensis</name>
    <dbReference type="NCBI Taxonomy" id="402884"/>
    <lineage>
        <taxon>Bacteria</taxon>
        <taxon>Pseudomonadati</taxon>
        <taxon>Pseudomonadota</taxon>
        <taxon>Alphaproteobacteria</taxon>
        <taxon>Rhodobacterales</taxon>
        <taxon>Paracoccaceae</taxon>
        <taxon>Cereibacter</taxon>
    </lineage>
</organism>
<comment type="caution">
    <text evidence="2">The sequence shown here is derived from an EMBL/GenBank/DDBJ whole genome shotgun (WGS) entry which is preliminary data.</text>
</comment>
<gene>
    <name evidence="2" type="ORF">FAZ78_06975</name>
</gene>
<sequence length="187" mass="19902">MFTLLVLHGSSRDETDLAEYSLKLAPHARVIAPRGAFPEGSGVTFFKRRADRSIAGDEVVALAKQWVSTEPGLLPLAPEKVVVVGYSSGAVFAEALLSVTPDMLAGAILMRPEPLSADFVFPAMAGKPILILAGKHDERRRLTDAPLLAAQFEAAGADVTLHVLDSGHGWAPLGEDIVLARAWLAEI</sequence>
<reference evidence="2 3" key="1">
    <citation type="submission" date="2019-04" db="EMBL/GenBank/DDBJ databases">
        <title>Crypto-aerobic microbial life in anoxic (sulfidic) marine sediments.</title>
        <authorList>
            <person name="Bhattacharya S."/>
            <person name="Roy C."/>
            <person name="Mondal N."/>
            <person name="Sarkar J."/>
            <person name="Mandal S."/>
            <person name="Rameez M.J."/>
            <person name="Ghosh W."/>
        </authorList>
    </citation>
    <scope>NUCLEOTIDE SEQUENCE [LARGE SCALE GENOMIC DNA]</scope>
    <source>
        <strain evidence="2 3">SBBC</strain>
    </source>
</reference>
<dbReference type="AlphaFoldDB" id="A0A4U0Z441"/>
<evidence type="ECO:0000313" key="2">
    <source>
        <dbReference type="EMBL" id="TKA97294.1"/>
    </source>
</evidence>
<proteinExistence type="predicted"/>
<dbReference type="GO" id="GO:0016787">
    <property type="term" value="F:hydrolase activity"/>
    <property type="evidence" value="ECO:0007669"/>
    <property type="project" value="InterPro"/>
</dbReference>
<dbReference type="SUPFAM" id="SSF53474">
    <property type="entry name" value="alpha/beta-Hydrolases"/>
    <property type="match status" value="1"/>
</dbReference>
<name>A0A4U0Z441_9RHOB</name>
<dbReference type="EMBL" id="SWAU01000046">
    <property type="protein sequence ID" value="TKA97294.1"/>
    <property type="molecule type" value="Genomic_DNA"/>
</dbReference>
<dbReference type="Pfam" id="PF01738">
    <property type="entry name" value="DLH"/>
    <property type="match status" value="1"/>
</dbReference>